<keyword evidence="2" id="KW-1185">Reference proteome</keyword>
<evidence type="ECO:0000313" key="2">
    <source>
        <dbReference type="Proteomes" id="UP000027195"/>
    </source>
</evidence>
<proteinExistence type="predicted"/>
<dbReference type="InParanoid" id="A0A067M151"/>
<evidence type="ECO:0000313" key="1">
    <source>
        <dbReference type="EMBL" id="KDQ08415.1"/>
    </source>
</evidence>
<dbReference type="Proteomes" id="UP000027195">
    <property type="component" value="Unassembled WGS sequence"/>
</dbReference>
<reference evidence="2" key="1">
    <citation type="journal article" date="2014" name="Proc. Natl. Acad. Sci. U.S.A.">
        <title>Extensive sampling of basidiomycete genomes demonstrates inadequacy of the white-rot/brown-rot paradigm for wood decay fungi.</title>
        <authorList>
            <person name="Riley R."/>
            <person name="Salamov A.A."/>
            <person name="Brown D.W."/>
            <person name="Nagy L.G."/>
            <person name="Floudas D."/>
            <person name="Held B.W."/>
            <person name="Levasseur A."/>
            <person name="Lombard V."/>
            <person name="Morin E."/>
            <person name="Otillar R."/>
            <person name="Lindquist E.A."/>
            <person name="Sun H."/>
            <person name="LaButti K.M."/>
            <person name="Schmutz J."/>
            <person name="Jabbour D."/>
            <person name="Luo H."/>
            <person name="Baker S.E."/>
            <person name="Pisabarro A.G."/>
            <person name="Walton J.D."/>
            <person name="Blanchette R.A."/>
            <person name="Henrissat B."/>
            <person name="Martin F."/>
            <person name="Cullen D."/>
            <person name="Hibbett D.S."/>
            <person name="Grigoriev I.V."/>
        </authorList>
    </citation>
    <scope>NUCLEOTIDE SEQUENCE [LARGE SCALE GENOMIC DNA]</scope>
    <source>
        <strain evidence="2">FD-172 SS1</strain>
    </source>
</reference>
<dbReference type="OrthoDB" id="3365698at2759"/>
<dbReference type="EMBL" id="KL198091">
    <property type="protein sequence ID" value="KDQ08415.1"/>
    <property type="molecule type" value="Genomic_DNA"/>
</dbReference>
<evidence type="ECO:0008006" key="3">
    <source>
        <dbReference type="Google" id="ProtNLM"/>
    </source>
</evidence>
<name>A0A067M151_BOTB1</name>
<sequence length="430" mass="47580">MHRRRARSFLAPIHHPPSEIVASIFDYAAGTVNSSTAEPSYRRLLLISAVLTSWRHRPLKFPSLWRRISPRTPLPISTLFGGSSIRIDIQHAITGDAGLDAQHLAIFSPHSNRCRSLRIDGVEISTVEAAMQVPALAFEVLHLRSGVIFSGRLPAPRNLPLDGVHILPASPLYQKLVTLEMSNIRFRQPYAIRDFLHALAASPSLEELGARYLTFVVQPPRPMGSERGSAWSNLYILSHISASPSLCLKVHSRAFNHRRLDTVVPAAAPSLQTFSCICRLRFMMEGAAETESTLHVIGHNSEHCFNEKYPMPLLRVVELLSLSDTDAIVPLTKFLACHPLLAHIAFCGCPATFVELLVVSSKHSLCPHLDRLLVNCCPITPRDLLKVVKSRTARGEVSVSPMRVLLVTPPFSTTSEGKSELEGLLAIYYL</sequence>
<gene>
    <name evidence="1" type="ORF">BOTBODRAFT_645886</name>
</gene>
<protein>
    <recommendedName>
        <fullName evidence="3">F-box domain-containing protein</fullName>
    </recommendedName>
</protein>
<accession>A0A067M151</accession>
<dbReference type="AlphaFoldDB" id="A0A067M151"/>
<organism evidence="1 2">
    <name type="scientific">Botryobasidium botryosum (strain FD-172 SS1)</name>
    <dbReference type="NCBI Taxonomy" id="930990"/>
    <lineage>
        <taxon>Eukaryota</taxon>
        <taxon>Fungi</taxon>
        <taxon>Dikarya</taxon>
        <taxon>Basidiomycota</taxon>
        <taxon>Agaricomycotina</taxon>
        <taxon>Agaricomycetes</taxon>
        <taxon>Cantharellales</taxon>
        <taxon>Botryobasidiaceae</taxon>
        <taxon>Botryobasidium</taxon>
    </lineage>
</organism>
<dbReference type="HOGENOM" id="CLU_637760_0_0_1"/>